<feature type="region of interest" description="Disordered" evidence="1">
    <location>
        <begin position="171"/>
        <end position="195"/>
    </location>
</feature>
<keyword evidence="2" id="KW-0812">Transmembrane</keyword>
<dbReference type="GeneID" id="19899086"/>
<accession>R7YLQ8</accession>
<evidence type="ECO:0000256" key="1">
    <source>
        <dbReference type="SAM" id="MobiDB-lite"/>
    </source>
</evidence>
<keyword evidence="2" id="KW-0472">Membrane</keyword>
<dbReference type="HOGENOM" id="CLU_1120122_0_0_1"/>
<evidence type="ECO:0008006" key="5">
    <source>
        <dbReference type="Google" id="ProtNLM"/>
    </source>
</evidence>
<evidence type="ECO:0000313" key="4">
    <source>
        <dbReference type="Proteomes" id="UP000016924"/>
    </source>
</evidence>
<feature type="transmembrane region" description="Helical" evidence="2">
    <location>
        <begin position="73"/>
        <end position="93"/>
    </location>
</feature>
<proteinExistence type="predicted"/>
<dbReference type="STRING" id="1168221.R7YLQ8"/>
<protein>
    <recommendedName>
        <fullName evidence="5">MARVEL domain-containing protein</fullName>
    </recommendedName>
</protein>
<feature type="transmembrane region" description="Helical" evidence="2">
    <location>
        <begin position="142"/>
        <end position="162"/>
    </location>
</feature>
<organism evidence="3 4">
    <name type="scientific">Coniosporium apollinis (strain CBS 100218)</name>
    <name type="common">Rock-inhabiting black yeast</name>
    <dbReference type="NCBI Taxonomy" id="1168221"/>
    <lineage>
        <taxon>Eukaryota</taxon>
        <taxon>Fungi</taxon>
        <taxon>Dikarya</taxon>
        <taxon>Ascomycota</taxon>
        <taxon>Pezizomycotina</taxon>
        <taxon>Dothideomycetes</taxon>
        <taxon>Dothideomycetes incertae sedis</taxon>
        <taxon>Coniosporium</taxon>
    </lineage>
</organism>
<feature type="transmembrane region" description="Helical" evidence="2">
    <location>
        <begin position="43"/>
        <end position="66"/>
    </location>
</feature>
<dbReference type="OrthoDB" id="4918558at2759"/>
<dbReference type="AlphaFoldDB" id="R7YLQ8"/>
<evidence type="ECO:0000313" key="3">
    <source>
        <dbReference type="EMBL" id="EON62551.1"/>
    </source>
</evidence>
<dbReference type="OMA" id="CFALGIM"/>
<keyword evidence="2" id="KW-1133">Transmembrane helix</keyword>
<name>R7YLQ8_CONA1</name>
<evidence type="ECO:0000256" key="2">
    <source>
        <dbReference type="SAM" id="Phobius"/>
    </source>
</evidence>
<sequence>MAISGFLFISWRLLEIITLIPTLGMLAYFVHGYVSSNVLTPDFILVLFITSVLAAAWAIATTIAYLKARHSALFVATVDLGFMACFIAGVYLLRGIADESCTDFRGGRFYLNLGPFGYLGSQTGSRWAVNVNKTCAMLKASFAFGIMNVIFFFITFCTGTTVTTATRTRTLESGAKRTSTDTSIDDPPAETTGSRTVRGGHTTVIAGNTTSKCRDDAFTEFSMHTEGLDALLRTLERAIIATSWKKPL</sequence>
<feature type="transmembrane region" description="Helical" evidence="2">
    <location>
        <begin position="12"/>
        <end position="31"/>
    </location>
</feature>
<gene>
    <name evidence="3" type="ORF">W97_01775</name>
</gene>
<keyword evidence="4" id="KW-1185">Reference proteome</keyword>
<dbReference type="Proteomes" id="UP000016924">
    <property type="component" value="Unassembled WGS sequence"/>
</dbReference>
<dbReference type="EMBL" id="JH767559">
    <property type="protein sequence ID" value="EON62551.1"/>
    <property type="molecule type" value="Genomic_DNA"/>
</dbReference>
<dbReference type="eggNOG" id="ENOG502S5NQ">
    <property type="taxonomic scope" value="Eukaryota"/>
</dbReference>
<dbReference type="RefSeq" id="XP_007777868.1">
    <property type="nucleotide sequence ID" value="XM_007779678.1"/>
</dbReference>
<reference evidence="4" key="1">
    <citation type="submission" date="2012-06" db="EMBL/GenBank/DDBJ databases">
        <title>The genome sequence of Coniosporium apollinis CBS 100218.</title>
        <authorList>
            <consortium name="The Broad Institute Genome Sequencing Platform"/>
            <person name="Cuomo C."/>
            <person name="Gorbushina A."/>
            <person name="Noack S."/>
            <person name="Walker B."/>
            <person name="Young S.K."/>
            <person name="Zeng Q."/>
            <person name="Gargeya S."/>
            <person name="Fitzgerald M."/>
            <person name="Haas B."/>
            <person name="Abouelleil A."/>
            <person name="Alvarado L."/>
            <person name="Arachchi H.M."/>
            <person name="Berlin A.M."/>
            <person name="Chapman S.B."/>
            <person name="Goldberg J."/>
            <person name="Griggs A."/>
            <person name="Gujja S."/>
            <person name="Hansen M."/>
            <person name="Howarth C."/>
            <person name="Imamovic A."/>
            <person name="Larimer J."/>
            <person name="McCowan C."/>
            <person name="Montmayeur A."/>
            <person name="Murphy C."/>
            <person name="Neiman D."/>
            <person name="Pearson M."/>
            <person name="Priest M."/>
            <person name="Roberts A."/>
            <person name="Saif S."/>
            <person name="Shea T."/>
            <person name="Sisk P."/>
            <person name="Sykes S."/>
            <person name="Wortman J."/>
            <person name="Nusbaum C."/>
            <person name="Birren B."/>
        </authorList>
    </citation>
    <scope>NUCLEOTIDE SEQUENCE [LARGE SCALE GENOMIC DNA]</scope>
    <source>
        <strain evidence="4">CBS 100218</strain>
    </source>
</reference>